<proteinExistence type="predicted"/>
<dbReference type="AlphaFoldDB" id="A0A1T4SBF6"/>
<dbReference type="RefSeq" id="WP_085936196.1">
    <property type="nucleotide sequence ID" value="NZ_FUWJ01000007.1"/>
</dbReference>
<dbReference type="GO" id="GO:0060003">
    <property type="term" value="P:copper ion export"/>
    <property type="evidence" value="ECO:0007669"/>
    <property type="project" value="TreeGrafter"/>
</dbReference>
<dbReference type="PANTHER" id="PTHR30097">
    <property type="entry name" value="CATION EFFLUX SYSTEM PROTEIN CUSB"/>
    <property type="match status" value="1"/>
</dbReference>
<dbReference type="OrthoDB" id="7216696at2"/>
<accession>A0A1T4SBF6</accession>
<evidence type="ECO:0000313" key="4">
    <source>
        <dbReference type="Proteomes" id="UP000190092"/>
    </source>
</evidence>
<name>A0A1T4SBF6_9HYPH</name>
<keyword evidence="1" id="KW-0813">Transport</keyword>
<dbReference type="GO" id="GO:0030313">
    <property type="term" value="C:cell envelope"/>
    <property type="evidence" value="ECO:0007669"/>
    <property type="project" value="TreeGrafter"/>
</dbReference>
<reference evidence="4" key="1">
    <citation type="submission" date="2017-02" db="EMBL/GenBank/DDBJ databases">
        <authorList>
            <person name="Varghese N."/>
            <person name="Submissions S."/>
        </authorList>
    </citation>
    <scope>NUCLEOTIDE SEQUENCE [LARGE SCALE GENOMIC DNA]</scope>
    <source>
        <strain evidence="4">ATCC 27094</strain>
    </source>
</reference>
<evidence type="ECO:0000256" key="1">
    <source>
        <dbReference type="ARBA" id="ARBA00022448"/>
    </source>
</evidence>
<keyword evidence="2" id="KW-0812">Transmembrane</keyword>
<dbReference type="GO" id="GO:0015679">
    <property type="term" value="P:plasma membrane copper ion transport"/>
    <property type="evidence" value="ECO:0007669"/>
    <property type="project" value="TreeGrafter"/>
</dbReference>
<dbReference type="Gene3D" id="2.40.420.20">
    <property type="match status" value="1"/>
</dbReference>
<dbReference type="EMBL" id="FUWJ01000007">
    <property type="protein sequence ID" value="SKA25553.1"/>
    <property type="molecule type" value="Genomic_DNA"/>
</dbReference>
<dbReference type="STRING" id="225324.SAMN02745126_04539"/>
<evidence type="ECO:0000256" key="2">
    <source>
        <dbReference type="SAM" id="Phobius"/>
    </source>
</evidence>
<gene>
    <name evidence="3" type="ORF">SAMN02745126_04539</name>
</gene>
<organism evidence="3 4">
    <name type="scientific">Enhydrobacter aerosaccus</name>
    <dbReference type="NCBI Taxonomy" id="225324"/>
    <lineage>
        <taxon>Bacteria</taxon>
        <taxon>Pseudomonadati</taxon>
        <taxon>Pseudomonadota</taxon>
        <taxon>Alphaproteobacteria</taxon>
        <taxon>Hyphomicrobiales</taxon>
        <taxon>Enhydrobacter</taxon>
    </lineage>
</organism>
<protein>
    <submittedName>
        <fullName evidence="3">Multidrug efflux pump subunit AcrA (Membrane-fusion protein)</fullName>
    </submittedName>
</protein>
<keyword evidence="2" id="KW-1133">Transmembrane helix</keyword>
<dbReference type="Proteomes" id="UP000190092">
    <property type="component" value="Unassembled WGS sequence"/>
</dbReference>
<feature type="transmembrane region" description="Helical" evidence="2">
    <location>
        <begin position="12"/>
        <end position="34"/>
    </location>
</feature>
<sequence>MTQPRSSTGSGLPWVVAAVLIALGLAALLAWGFIRGRGQATTEARSEQPVKPSVEVSSAKIGPPTITLGPDLQQQADIRVEPATPSAYQKHIQAYGSVVDLQPFTELSNANASAKAQLAIAQARLAASQSAFERAQLLYKNGQNFSIAQLQAAEAAYKSDAASVGAAQIRTRNAAASAYQAWGPVLGQSLTDGTDLAQDLIQHRKVLVQVTLPLGVALPQPPPSASIETSTGQRVSIDFASAATRTDPRIQGVSFFYTADGSSGALPGMNVVALLPAGRPAPGIAVPAAAVVWLQGRAWVYVQSSPNSFTRREISTSLPQPGGGYVVPAITGGSARATSEKGLSANQALVVSGAQVLLSQEFSAQIRDLGD</sequence>
<evidence type="ECO:0000313" key="3">
    <source>
        <dbReference type="EMBL" id="SKA25553.1"/>
    </source>
</evidence>
<keyword evidence="4" id="KW-1185">Reference proteome</keyword>
<dbReference type="InterPro" id="IPR051909">
    <property type="entry name" value="MFP_Cation_Efflux"/>
</dbReference>
<keyword evidence="2" id="KW-0472">Membrane</keyword>
<dbReference type="PANTHER" id="PTHR30097:SF4">
    <property type="entry name" value="SLR6042 PROTEIN"/>
    <property type="match status" value="1"/>
</dbReference>